<dbReference type="Pfam" id="PF24883">
    <property type="entry name" value="NPHP3_N"/>
    <property type="match status" value="1"/>
</dbReference>
<dbReference type="RefSeq" id="XP_003048647.1">
    <property type="nucleotide sequence ID" value="XM_003048601.1"/>
</dbReference>
<reference evidence="3 4" key="1">
    <citation type="journal article" date="2009" name="PLoS Genet.">
        <title>The genome of Nectria haematococca: contribution of supernumerary chromosomes to gene expansion.</title>
        <authorList>
            <person name="Coleman J.J."/>
            <person name="Rounsley S.D."/>
            <person name="Rodriguez-Carres M."/>
            <person name="Kuo A."/>
            <person name="Wasmann C.C."/>
            <person name="Grimwood J."/>
            <person name="Schmutz J."/>
            <person name="Taga M."/>
            <person name="White G.J."/>
            <person name="Zhou S."/>
            <person name="Schwartz D.C."/>
            <person name="Freitag M."/>
            <person name="Ma L.J."/>
            <person name="Danchin E.G."/>
            <person name="Henrissat B."/>
            <person name="Coutinho P.M."/>
            <person name="Nelson D.R."/>
            <person name="Straney D."/>
            <person name="Napoli C.A."/>
            <person name="Barker B.M."/>
            <person name="Gribskov M."/>
            <person name="Rep M."/>
            <person name="Kroken S."/>
            <person name="Molnar I."/>
            <person name="Rensing C."/>
            <person name="Kennell J.C."/>
            <person name="Zamora J."/>
            <person name="Farman M.L."/>
            <person name="Selker E.U."/>
            <person name="Salamov A."/>
            <person name="Shapiro H."/>
            <person name="Pangilinan J."/>
            <person name="Lindquist E."/>
            <person name="Lamers C."/>
            <person name="Grigoriev I.V."/>
            <person name="Geiser D.M."/>
            <person name="Covert S.F."/>
            <person name="Temporini E."/>
            <person name="Vanetten H.D."/>
        </authorList>
    </citation>
    <scope>NUCLEOTIDE SEQUENCE [LARGE SCALE GENOMIC DNA]</scope>
    <source>
        <strain evidence="4">ATCC MYA-4622 / CBS 123669 / FGSC 9596 / NRRL 45880 / 77-13-4</strain>
    </source>
</reference>
<evidence type="ECO:0000313" key="4">
    <source>
        <dbReference type="Proteomes" id="UP000005206"/>
    </source>
</evidence>
<dbReference type="EMBL" id="GG698903">
    <property type="protein sequence ID" value="EEU42934.1"/>
    <property type="molecule type" value="Genomic_DNA"/>
</dbReference>
<dbReference type="SUPFAM" id="SSF53167">
    <property type="entry name" value="Purine and uridine phosphorylases"/>
    <property type="match status" value="1"/>
</dbReference>
<dbReference type="Gene3D" id="2.130.10.10">
    <property type="entry name" value="YVTN repeat-like/Quinoprotein amine dehydrogenase"/>
    <property type="match status" value="3"/>
</dbReference>
<dbReference type="VEuPathDB" id="FungiDB:NECHADRAFT_83562"/>
<keyword evidence="1" id="KW-0677">Repeat</keyword>
<dbReference type="InterPro" id="IPR035994">
    <property type="entry name" value="Nucleoside_phosphorylase_sf"/>
</dbReference>
<dbReference type="InterPro" id="IPR053137">
    <property type="entry name" value="NLR-like"/>
</dbReference>
<dbReference type="InterPro" id="IPR056884">
    <property type="entry name" value="NPHP3-like_N"/>
</dbReference>
<feature type="domain" description="Nephrocystin 3-like N-terminal" evidence="2">
    <location>
        <begin position="407"/>
        <end position="565"/>
    </location>
</feature>
<dbReference type="SUPFAM" id="SSF52540">
    <property type="entry name" value="P-loop containing nucleoside triphosphate hydrolases"/>
    <property type="match status" value="1"/>
</dbReference>
<evidence type="ECO:0000313" key="3">
    <source>
        <dbReference type="EMBL" id="EEU42934.1"/>
    </source>
</evidence>
<gene>
    <name evidence="3" type="ORF">NECHADRAFT_83562</name>
</gene>
<dbReference type="InterPro" id="IPR011047">
    <property type="entry name" value="Quinoprotein_ADH-like_sf"/>
</dbReference>
<dbReference type="SUPFAM" id="SSF82171">
    <property type="entry name" value="DPP6 N-terminal domain-like"/>
    <property type="match status" value="1"/>
</dbReference>
<dbReference type="SMART" id="SM00320">
    <property type="entry name" value="WD40"/>
    <property type="match status" value="5"/>
</dbReference>
<organism evidence="3 4">
    <name type="scientific">Fusarium vanettenii (strain ATCC MYA-4622 / CBS 123669 / FGSC 9596 / NRRL 45880 / 77-13-4)</name>
    <name type="common">Fusarium solani subsp. pisi</name>
    <dbReference type="NCBI Taxonomy" id="660122"/>
    <lineage>
        <taxon>Eukaryota</taxon>
        <taxon>Fungi</taxon>
        <taxon>Dikarya</taxon>
        <taxon>Ascomycota</taxon>
        <taxon>Pezizomycotina</taxon>
        <taxon>Sordariomycetes</taxon>
        <taxon>Hypocreomycetidae</taxon>
        <taxon>Hypocreales</taxon>
        <taxon>Nectriaceae</taxon>
        <taxon>Fusarium</taxon>
        <taxon>Fusarium solani species complex</taxon>
        <taxon>Fusarium vanettenii</taxon>
    </lineage>
</organism>
<dbReference type="GeneID" id="9665691"/>
<dbReference type="eggNOG" id="KOG0266">
    <property type="taxonomic scope" value="Eukaryota"/>
</dbReference>
<dbReference type="GO" id="GO:0009116">
    <property type="term" value="P:nucleoside metabolic process"/>
    <property type="evidence" value="ECO:0007669"/>
    <property type="project" value="InterPro"/>
</dbReference>
<dbReference type="STRING" id="660122.C7YY44"/>
<evidence type="ECO:0000259" key="2">
    <source>
        <dbReference type="Pfam" id="PF24883"/>
    </source>
</evidence>
<dbReference type="InterPro" id="IPR015943">
    <property type="entry name" value="WD40/YVTN_repeat-like_dom_sf"/>
</dbReference>
<dbReference type="PANTHER" id="PTHR46082">
    <property type="entry name" value="ATP/GTP-BINDING PROTEIN-RELATED"/>
    <property type="match status" value="1"/>
</dbReference>
<dbReference type="HOGENOM" id="CLU_000288_6_16_1"/>
<dbReference type="Pfam" id="PF00400">
    <property type="entry name" value="WD40"/>
    <property type="match status" value="1"/>
</dbReference>
<dbReference type="InterPro" id="IPR027417">
    <property type="entry name" value="P-loop_NTPase"/>
</dbReference>
<dbReference type="PANTHER" id="PTHR46082:SF11">
    <property type="entry name" value="AAA+ ATPASE DOMAIN-CONTAINING PROTEIN-RELATED"/>
    <property type="match status" value="1"/>
</dbReference>
<dbReference type="Proteomes" id="UP000005206">
    <property type="component" value="Chromosome 8"/>
</dbReference>
<dbReference type="Gene3D" id="3.40.50.1580">
    <property type="entry name" value="Nucleoside phosphorylase domain"/>
    <property type="match status" value="1"/>
</dbReference>
<dbReference type="InterPro" id="IPR001680">
    <property type="entry name" value="WD40_rpt"/>
</dbReference>
<accession>C7YY44</accession>
<dbReference type="Gene3D" id="3.40.50.300">
    <property type="entry name" value="P-loop containing nucleotide triphosphate hydrolases"/>
    <property type="match status" value="1"/>
</dbReference>
<sequence>MEAQLHSPDLYTIGWIAPLSIELAAAKALLDERHEAPEEFTQSESDTNSYTWGKVGVHNIVIASLPAGVIGTVSAATTASNLVSSLPHIRIGLLVGIGGGIPRPDRGRDIRLGDVVISQPDGSTGGVIQCDLGKAGLDGTWERRGSLNMPPLVLLHVLASLKSEHEIAPSRVPDFLGAMLAANPCMAAPNNHAPGYIHQGIGHDRLFNSTYSHVGGDSCDRCDESCLVERKARGTTDPAFHYGIIASGNILVKEATTRDKVAATAGEDCLCFEMEAAGLMNHFPCIVIRGISDYADSHKNDRWQRYAAATAAAYAKELVSFIPVRTLQVTKRVADVLRSIGEDLNRIQSDTSRTEQAVQSIRTNVLNLDQQIVLARLPIAAGAAFDSHAEENNPTCLPDTRVALIDEILKWAQDPSAKSIFWLSDMAGTGKSTVSRTIAQSLASTNKLGASFFFKRSEGDRGTTSRLFTTIATQLATRIPDLAKHIKEAIEEDSTISDKGLQRQFDTLILEPLSEVLSSSGSVETFVLVIDAWDECGVEDKQVKLILDLFSQAQSKGLKVFLTSRPELPIRIGFHRIEGEYQHVILHEIASNVVERDLTVFFSHELTAIRSNYNASVPKGERLAANWPGSSSIERLTWGGPDRLLQDILCYKRTNQETRLNATYLPILHILFTGVSERRRVQNLERFKLIVGSIIIVATPLSTKALSRILSLPRNIIDCQLSLLHSVLSVPPSADAPVKLLHLSFRDFLVDPEQHGQDDFWIDETTVHAKMVAGCMNVMREFLKEDMCSLRSSKGEGSRIDLEEIGSYLTEDVQYACLHWSFHFQGARGKYPAGEISAFLDDHFLHWAEAIALLERTMDGISALHRILTTLQTQENDSLCNFLRDAVEILKTKAHILDKSPLQIYSSFMLFSPQSNIIRQKFIRALPNWVSLCPRYEIDWGQLNQILGGEVHLSCVVLSHDSTLLASGSVYGIIHIRRVDTGELIHTFKAHDMCVSNMSFSQDSKLLASSGWDSGESKGWNGPEIRVWSTTTGECTRQIEHSSPTDLPNDPPFRAYSCRKSWLAFSNDFKLIAVYNFEHWNMPFLSVFRCCNNSGECAWEVTQRDWHQSENYRAAFSADATFFAAASGKEIRGWRIGHNGPTQSLTVRGDGYKAIALSHNGALLFATSHGALQGWYTDTGELITKISLPELCTDFLTISADSTLLACCGQDDVYLWHATKGEGYQDVMRQGERMAVLSHDSSLIISRCGVSDLSVWRTNVFESDQRLDDETQSFQAIEQSPNLEQIAFCDGSQVQLFRCGTGEFIRDLQCDGYSLDDIAFSRDSSLLAARSTLLKCVFIWSTATGRRKKPLRNFGRLSGPASFSPDSNLIALVVDPGTVSIMHIAQCARLHTLTVRRSSRQPPKPLCDCSAIISPASLFVAAVFFHRTIEIWCLETGSHIQTLECGYSPMGMPMAFSHDPTKFLYPVGDGCLGVKQINALGDFDGLGDSSARLNEPPIMLSSVGRSCIFHSGNKIWNQDMIVQLPDGSVFTDIKTLRVDFWYPAEGWNFGPNRDWITWNGQKMIWLPFDCRPVSFLINGSIFAYATKSGHVVVFRLKPYEKAR</sequence>
<name>C7YY44_FUSV7</name>
<dbReference type="InParanoid" id="C7YY44"/>
<protein>
    <recommendedName>
        <fullName evidence="2">Nephrocystin 3-like N-terminal domain-containing protein</fullName>
    </recommendedName>
</protein>
<evidence type="ECO:0000256" key="1">
    <source>
        <dbReference type="ARBA" id="ARBA00022737"/>
    </source>
</evidence>
<dbReference type="KEGG" id="nhe:NECHADRAFT_83562"/>
<proteinExistence type="predicted"/>
<dbReference type="GO" id="GO:0003824">
    <property type="term" value="F:catalytic activity"/>
    <property type="evidence" value="ECO:0007669"/>
    <property type="project" value="InterPro"/>
</dbReference>
<dbReference type="OrthoDB" id="674604at2759"/>
<dbReference type="SUPFAM" id="SSF50998">
    <property type="entry name" value="Quinoprotein alcohol dehydrogenase-like"/>
    <property type="match status" value="1"/>
</dbReference>
<keyword evidence="4" id="KW-1185">Reference proteome</keyword>
<dbReference type="OMA" id="WHADTGQ"/>